<evidence type="ECO:0000256" key="2">
    <source>
        <dbReference type="ARBA" id="ARBA00022741"/>
    </source>
</evidence>
<dbReference type="Proteomes" id="UP000605970">
    <property type="component" value="Unassembled WGS sequence"/>
</dbReference>
<evidence type="ECO:0000256" key="4">
    <source>
        <dbReference type="ARBA" id="ARBA00022917"/>
    </source>
</evidence>
<dbReference type="Gene3D" id="3.30.930.10">
    <property type="entry name" value="Bira Bifunctional Protein, Domain 2"/>
    <property type="match status" value="1"/>
</dbReference>
<dbReference type="Pfam" id="PF01409">
    <property type="entry name" value="tRNA-synt_2d"/>
    <property type="match status" value="1"/>
</dbReference>
<keyword evidence="5" id="KW-0030">Aminoacyl-tRNA synthetase</keyword>
<accession>A0A8S9ZL47</accession>
<dbReference type="InterPro" id="IPR045864">
    <property type="entry name" value="aa-tRNA-synth_II/BPL/LPL"/>
</dbReference>
<dbReference type="GO" id="GO:0004812">
    <property type="term" value="F:aminoacyl-tRNA ligase activity"/>
    <property type="evidence" value="ECO:0007669"/>
    <property type="project" value="UniProtKB-KW"/>
</dbReference>
<reference evidence="7" key="1">
    <citation type="journal article" date="2020" name="Ecol. Evol.">
        <title>Genome structure and content of the rice root-knot nematode (Meloidogyne graminicola).</title>
        <authorList>
            <person name="Phan N.T."/>
            <person name="Danchin E.G.J."/>
            <person name="Klopp C."/>
            <person name="Perfus-Barbeoch L."/>
            <person name="Kozlowski D.K."/>
            <person name="Koutsovoulos G.D."/>
            <person name="Lopez-Roques C."/>
            <person name="Bouchez O."/>
            <person name="Zahm M."/>
            <person name="Besnard G."/>
            <person name="Bellafiore S."/>
        </authorList>
    </citation>
    <scope>NUCLEOTIDE SEQUENCE</scope>
    <source>
        <strain evidence="7">VN-18</strain>
    </source>
</reference>
<evidence type="ECO:0000259" key="6">
    <source>
        <dbReference type="Pfam" id="PF01409"/>
    </source>
</evidence>
<name>A0A8S9ZL47_9BILA</name>
<organism evidence="7 8">
    <name type="scientific">Meloidogyne graminicola</name>
    <dbReference type="NCBI Taxonomy" id="189291"/>
    <lineage>
        <taxon>Eukaryota</taxon>
        <taxon>Metazoa</taxon>
        <taxon>Ecdysozoa</taxon>
        <taxon>Nematoda</taxon>
        <taxon>Chromadorea</taxon>
        <taxon>Rhabditida</taxon>
        <taxon>Tylenchina</taxon>
        <taxon>Tylenchomorpha</taxon>
        <taxon>Tylenchoidea</taxon>
        <taxon>Meloidogynidae</taxon>
        <taxon>Meloidogyninae</taxon>
        <taxon>Meloidogyne</taxon>
    </lineage>
</organism>
<keyword evidence="2" id="KW-0547">Nucleotide-binding</keyword>
<evidence type="ECO:0000313" key="8">
    <source>
        <dbReference type="Proteomes" id="UP000605970"/>
    </source>
</evidence>
<dbReference type="GO" id="GO:0006412">
    <property type="term" value="P:translation"/>
    <property type="evidence" value="ECO:0007669"/>
    <property type="project" value="UniProtKB-KW"/>
</dbReference>
<dbReference type="SUPFAM" id="SSF55681">
    <property type="entry name" value="Class II aaRS and biotin synthetases"/>
    <property type="match status" value="1"/>
</dbReference>
<evidence type="ECO:0000256" key="3">
    <source>
        <dbReference type="ARBA" id="ARBA00022840"/>
    </source>
</evidence>
<sequence length="360" mass="41938">MLNDLLKSINKTKYLTQIGDISITTKLTRQQKYNNYWEFYVKKYLTSSLIVYINLSKVFKERMNLLSMPEEFEYCGTIYKPCVNSWNITSKVENLLNYNLLDNEEHPLFEIKNAVVNHLSLTRDSINQQITHYKLFDSEKKIVSTEENFDKLFVSSANPFRSKDFVFYINDSRCLRTNICAHLNKILGDGFTDIIIVGDVFTKNQNFLECSHQLAIVRSFTAEELHFMQPKETLFVQNYENILGNMQSNRQACHTHPTVQALNVQVRVSLNKLLEKLCGKFAFNDRPAAVPFIFPSNVLKMQYKGQLIEIAHFGILDQKILFETKHKSKVAYIIIINLDNLTIMAKDLSNIKDLWPKNLF</sequence>
<dbReference type="EMBL" id="JABEBT010000065">
    <property type="protein sequence ID" value="KAF7634012.1"/>
    <property type="molecule type" value="Genomic_DNA"/>
</dbReference>
<dbReference type="GO" id="GO:0000049">
    <property type="term" value="F:tRNA binding"/>
    <property type="evidence" value="ECO:0007669"/>
    <property type="project" value="InterPro"/>
</dbReference>
<protein>
    <recommendedName>
        <fullName evidence="6">Phenylalanyl-tRNA synthetase domain-containing protein</fullName>
    </recommendedName>
</protein>
<feature type="domain" description="Phenylalanyl-tRNA synthetase" evidence="6">
    <location>
        <begin position="111"/>
        <end position="358"/>
    </location>
</feature>
<dbReference type="GO" id="GO:0005524">
    <property type="term" value="F:ATP binding"/>
    <property type="evidence" value="ECO:0007669"/>
    <property type="project" value="UniProtKB-KW"/>
</dbReference>
<evidence type="ECO:0000256" key="1">
    <source>
        <dbReference type="ARBA" id="ARBA00022598"/>
    </source>
</evidence>
<dbReference type="GO" id="GO:0043039">
    <property type="term" value="P:tRNA aminoacylation"/>
    <property type="evidence" value="ECO:0007669"/>
    <property type="project" value="InterPro"/>
</dbReference>
<comment type="caution">
    <text evidence="7">The sequence shown here is derived from an EMBL/GenBank/DDBJ whole genome shotgun (WGS) entry which is preliminary data.</text>
</comment>
<keyword evidence="4" id="KW-0648">Protein biosynthesis</keyword>
<evidence type="ECO:0000256" key="5">
    <source>
        <dbReference type="ARBA" id="ARBA00023146"/>
    </source>
</evidence>
<proteinExistence type="predicted"/>
<dbReference type="AlphaFoldDB" id="A0A8S9ZL47"/>
<dbReference type="InterPro" id="IPR002319">
    <property type="entry name" value="Phenylalanyl-tRNA_Synthase"/>
</dbReference>
<keyword evidence="3" id="KW-0067">ATP-binding</keyword>
<gene>
    <name evidence="7" type="ORF">Mgra_00006538</name>
</gene>
<evidence type="ECO:0000313" key="7">
    <source>
        <dbReference type="EMBL" id="KAF7634012.1"/>
    </source>
</evidence>
<keyword evidence="1" id="KW-0436">Ligase</keyword>
<keyword evidence="8" id="KW-1185">Reference proteome</keyword>